<dbReference type="CDD" id="cd03225">
    <property type="entry name" value="ABC_cobalt_CbiO_domain1"/>
    <property type="match status" value="1"/>
</dbReference>
<dbReference type="PANTHER" id="PTHR43553:SF27">
    <property type="entry name" value="ENERGY-COUPLING FACTOR TRANSPORTER ATP-BINDING PROTEIN ECFA2"/>
    <property type="match status" value="1"/>
</dbReference>
<sequence length="469" mass="53689">MRKKVLKVKDLWFRYPNSNWILKSLNLELYEGETLLVIGRSGCGKTTLIRALTGTGMHIYSGEARGVVEVDGKKLEEYSLEELRKVIQVVNQDPRTHFVYPNIYEDLYTYAIQIYRDEKKATEALELVSNSLKIKNLFNRLYFELSGGELRRTVIAKAILSKPKIIIFDEPLMWLDDIGVEDYLNVIESLRSYGISILIFEHRFMPLVTHVDRALILANGFIREISLDVFRKPFYSMQSEVKSRISSDEKGISINNLWFKYDGDWILRNVSIDIYRDDAVVIYGSNGSGKSTLLKIIAGYLKPVKGIVKRFGKAIYIPQLVSLFFTEESIELELRSICRNSGDFKKCYSKGYSILRSYGFDDLSQTPFNLSWGQQERLAIALALIANYNIFLLDEPFSGLTYLDRAALVDYLKSLPGAKVITISSKDSIPFLNGFKLYNLHNGSIIRDFSSDRVSQRIDLSNLSSVYSE</sequence>
<dbReference type="EMBL" id="DRZI01000148">
    <property type="protein sequence ID" value="HHP81708.1"/>
    <property type="molecule type" value="Genomic_DNA"/>
</dbReference>
<dbReference type="InterPro" id="IPR050095">
    <property type="entry name" value="ECF_ABC_transporter_ATP-bd"/>
</dbReference>
<evidence type="ECO:0000256" key="6">
    <source>
        <dbReference type="ARBA" id="ARBA00022967"/>
    </source>
</evidence>
<protein>
    <submittedName>
        <fullName evidence="10">ATP-binding cassette domain-containing protein</fullName>
    </submittedName>
</protein>
<keyword evidence="7" id="KW-0472">Membrane</keyword>
<comment type="subcellular location">
    <subcellularLocation>
        <location evidence="1">Cell membrane</location>
        <topology evidence="1">Peripheral membrane protein</topology>
    </subcellularLocation>
</comment>
<feature type="domain" description="ABC transporter" evidence="9">
    <location>
        <begin position="6"/>
        <end position="244"/>
    </location>
</feature>
<dbReference type="InterPro" id="IPR027417">
    <property type="entry name" value="P-loop_NTPase"/>
</dbReference>
<dbReference type="GO" id="GO:0005524">
    <property type="term" value="F:ATP binding"/>
    <property type="evidence" value="ECO:0007669"/>
    <property type="project" value="UniProtKB-KW"/>
</dbReference>
<evidence type="ECO:0000256" key="2">
    <source>
        <dbReference type="ARBA" id="ARBA00022448"/>
    </source>
</evidence>
<dbReference type="PANTHER" id="PTHR43553">
    <property type="entry name" value="HEAVY METAL TRANSPORTER"/>
    <property type="match status" value="1"/>
</dbReference>
<evidence type="ECO:0000256" key="1">
    <source>
        <dbReference type="ARBA" id="ARBA00004202"/>
    </source>
</evidence>
<reference evidence="10" key="1">
    <citation type="journal article" date="2020" name="mSystems">
        <title>Genome- and Community-Level Interaction Insights into Carbon Utilization and Element Cycling Functions of Hydrothermarchaeota in Hydrothermal Sediment.</title>
        <authorList>
            <person name="Zhou Z."/>
            <person name="Liu Y."/>
            <person name="Xu W."/>
            <person name="Pan J."/>
            <person name="Luo Z.H."/>
            <person name="Li M."/>
        </authorList>
    </citation>
    <scope>NUCLEOTIDE SEQUENCE [LARGE SCALE GENOMIC DNA]</scope>
    <source>
        <strain evidence="10">SpSt-1121</strain>
    </source>
</reference>
<dbReference type="GO" id="GO:0042626">
    <property type="term" value="F:ATPase-coupled transmembrane transporter activity"/>
    <property type="evidence" value="ECO:0007669"/>
    <property type="project" value="TreeGrafter"/>
</dbReference>
<evidence type="ECO:0000256" key="7">
    <source>
        <dbReference type="ARBA" id="ARBA00023136"/>
    </source>
</evidence>
<dbReference type="AlphaFoldDB" id="A0A7C5XMD3"/>
<keyword evidence="2" id="KW-0813">Transport</keyword>
<dbReference type="Pfam" id="PF00005">
    <property type="entry name" value="ABC_tran"/>
    <property type="match status" value="2"/>
</dbReference>
<dbReference type="InterPro" id="IPR003593">
    <property type="entry name" value="AAA+_ATPase"/>
</dbReference>
<evidence type="ECO:0000256" key="3">
    <source>
        <dbReference type="ARBA" id="ARBA00022475"/>
    </source>
</evidence>
<evidence type="ECO:0000259" key="9">
    <source>
        <dbReference type="PROSITE" id="PS50893"/>
    </source>
</evidence>
<comment type="function">
    <text evidence="8">Probably part of an ABC transporter complex. Responsible for energy coupling to the transport system.</text>
</comment>
<name>A0A7C5XMD3_9CREN</name>
<dbReference type="SMART" id="SM00382">
    <property type="entry name" value="AAA"/>
    <property type="match status" value="2"/>
</dbReference>
<accession>A0A7C5XMD3</accession>
<feature type="domain" description="ABC transporter" evidence="9">
    <location>
        <begin position="252"/>
        <end position="467"/>
    </location>
</feature>
<keyword evidence="6" id="KW-1278">Translocase</keyword>
<dbReference type="PROSITE" id="PS50893">
    <property type="entry name" value="ABC_TRANSPORTER_2"/>
    <property type="match status" value="2"/>
</dbReference>
<proteinExistence type="predicted"/>
<keyword evidence="3" id="KW-1003">Cell membrane</keyword>
<evidence type="ECO:0000256" key="5">
    <source>
        <dbReference type="ARBA" id="ARBA00022840"/>
    </source>
</evidence>
<organism evidence="10">
    <name type="scientific">Ignisphaera aggregans</name>
    <dbReference type="NCBI Taxonomy" id="334771"/>
    <lineage>
        <taxon>Archaea</taxon>
        <taxon>Thermoproteota</taxon>
        <taxon>Thermoprotei</taxon>
        <taxon>Desulfurococcales</taxon>
        <taxon>Desulfurococcaceae</taxon>
        <taxon>Ignisphaera</taxon>
    </lineage>
</organism>
<evidence type="ECO:0000256" key="4">
    <source>
        <dbReference type="ARBA" id="ARBA00022741"/>
    </source>
</evidence>
<comment type="caution">
    <text evidence="10">The sequence shown here is derived from an EMBL/GenBank/DDBJ whole genome shotgun (WGS) entry which is preliminary data.</text>
</comment>
<dbReference type="GO" id="GO:0043190">
    <property type="term" value="C:ATP-binding cassette (ABC) transporter complex"/>
    <property type="evidence" value="ECO:0007669"/>
    <property type="project" value="TreeGrafter"/>
</dbReference>
<gene>
    <name evidence="10" type="ORF">ENM84_03495</name>
</gene>
<dbReference type="InterPro" id="IPR015856">
    <property type="entry name" value="ABC_transpr_CbiO/EcfA_su"/>
</dbReference>
<dbReference type="GO" id="GO:0016887">
    <property type="term" value="F:ATP hydrolysis activity"/>
    <property type="evidence" value="ECO:0007669"/>
    <property type="project" value="InterPro"/>
</dbReference>
<dbReference type="InterPro" id="IPR003439">
    <property type="entry name" value="ABC_transporter-like_ATP-bd"/>
</dbReference>
<keyword evidence="5 10" id="KW-0067">ATP-binding</keyword>
<dbReference type="SUPFAM" id="SSF52540">
    <property type="entry name" value="P-loop containing nucleoside triphosphate hydrolases"/>
    <property type="match status" value="2"/>
</dbReference>
<keyword evidence="4" id="KW-0547">Nucleotide-binding</keyword>
<evidence type="ECO:0000313" key="10">
    <source>
        <dbReference type="EMBL" id="HHP81708.1"/>
    </source>
</evidence>
<evidence type="ECO:0000256" key="8">
    <source>
        <dbReference type="ARBA" id="ARBA00025157"/>
    </source>
</evidence>
<dbReference type="Gene3D" id="3.40.50.300">
    <property type="entry name" value="P-loop containing nucleotide triphosphate hydrolases"/>
    <property type="match status" value="2"/>
</dbReference>